<comment type="similarity">
    <text evidence="2 3">Belongs to the LOG family.</text>
</comment>
<dbReference type="Pfam" id="PF03641">
    <property type="entry name" value="Lysine_decarbox"/>
    <property type="match status" value="1"/>
</dbReference>
<dbReference type="Gene3D" id="3.40.50.450">
    <property type="match status" value="1"/>
</dbReference>
<gene>
    <name evidence="4" type="ORF">CF392_09345</name>
</gene>
<keyword evidence="5" id="KW-1185">Reference proteome</keyword>
<sequence>MNIAVFCGSSEGHDAVYRLEAERLGSWLAGAGVHLVFGGGCVGLMGAIADAVLAGGGEVTGVIPASLAEKEIAHEGLTDLKVVPDMHTRKATMAQLADAFIAMPGGAGTLEELFEVWTWAQLGYHGKACALFNVNGYYDPLLSFVEGMTDAGFLWPDHRDMLLVESDPASLVERIRTYRAPVGKWQSG</sequence>
<proteinExistence type="inferred from homology"/>
<dbReference type="Proteomes" id="UP000218332">
    <property type="component" value="Unassembled WGS sequence"/>
</dbReference>
<comment type="caution">
    <text evidence="4">The sequence shown here is derived from an EMBL/GenBank/DDBJ whole genome shotgun (WGS) entry which is preliminary data.</text>
</comment>
<dbReference type="GO" id="GO:0005829">
    <property type="term" value="C:cytosol"/>
    <property type="evidence" value="ECO:0007669"/>
    <property type="project" value="TreeGrafter"/>
</dbReference>
<dbReference type="InterPro" id="IPR005269">
    <property type="entry name" value="LOG"/>
</dbReference>
<dbReference type="GO" id="GO:0009691">
    <property type="term" value="P:cytokinin biosynthetic process"/>
    <property type="evidence" value="ECO:0007669"/>
    <property type="project" value="UniProtKB-UniRule"/>
</dbReference>
<dbReference type="RefSeq" id="WP_095611192.1">
    <property type="nucleotide sequence ID" value="NZ_NMPM01000049.1"/>
</dbReference>
<dbReference type="EC" id="3.2.2.n1" evidence="3"/>
<dbReference type="InterPro" id="IPR031100">
    <property type="entry name" value="LOG_fam"/>
</dbReference>
<dbReference type="NCBIfam" id="TIGR00730">
    <property type="entry name" value="Rossman fold protein, TIGR00730 family"/>
    <property type="match status" value="1"/>
</dbReference>
<comment type="catalytic activity">
    <reaction evidence="1">
        <text>AMP + H2O = D-ribose 5-phosphate + adenine</text>
        <dbReference type="Rhea" id="RHEA:20129"/>
        <dbReference type="ChEBI" id="CHEBI:15377"/>
        <dbReference type="ChEBI" id="CHEBI:16708"/>
        <dbReference type="ChEBI" id="CHEBI:78346"/>
        <dbReference type="ChEBI" id="CHEBI:456215"/>
        <dbReference type="EC" id="3.2.2.4"/>
    </reaction>
</comment>
<dbReference type="GO" id="GO:0008714">
    <property type="term" value="F:AMP nucleosidase activity"/>
    <property type="evidence" value="ECO:0007669"/>
    <property type="project" value="UniProtKB-EC"/>
</dbReference>
<name>A0A2A2I3M2_9GAMM</name>
<keyword evidence="3" id="KW-0378">Hydrolase</keyword>
<reference evidence="4 5" key="1">
    <citation type="submission" date="2017-07" db="EMBL/GenBank/DDBJ databases">
        <title>Tamlnaduibacter salinus (Mi-7) genome sequencing.</title>
        <authorList>
            <person name="Verma A."/>
            <person name="Krishnamurthi S."/>
        </authorList>
    </citation>
    <scope>NUCLEOTIDE SEQUENCE [LARGE SCALE GENOMIC DNA]</scope>
    <source>
        <strain evidence="4 5">Mi-7</strain>
    </source>
</reference>
<evidence type="ECO:0000313" key="5">
    <source>
        <dbReference type="Proteomes" id="UP000218332"/>
    </source>
</evidence>
<evidence type="ECO:0000256" key="1">
    <source>
        <dbReference type="ARBA" id="ARBA00000274"/>
    </source>
</evidence>
<dbReference type="EMBL" id="NMPM01000049">
    <property type="protein sequence ID" value="PAV25725.1"/>
    <property type="molecule type" value="Genomic_DNA"/>
</dbReference>
<dbReference type="PANTHER" id="PTHR31223">
    <property type="entry name" value="LOG FAMILY PROTEIN YJL055W"/>
    <property type="match status" value="1"/>
</dbReference>
<dbReference type="PANTHER" id="PTHR31223:SF70">
    <property type="entry name" value="LOG FAMILY PROTEIN YJL055W"/>
    <property type="match status" value="1"/>
</dbReference>
<evidence type="ECO:0000313" key="4">
    <source>
        <dbReference type="EMBL" id="PAV25725.1"/>
    </source>
</evidence>
<keyword evidence="3" id="KW-0203">Cytokinin biosynthesis</keyword>
<organism evidence="4 5">
    <name type="scientific">Tamilnaduibacter salinus</name>
    <dbReference type="NCBI Taxonomy" id="1484056"/>
    <lineage>
        <taxon>Bacteria</taxon>
        <taxon>Pseudomonadati</taxon>
        <taxon>Pseudomonadota</taxon>
        <taxon>Gammaproteobacteria</taxon>
        <taxon>Pseudomonadales</taxon>
        <taxon>Marinobacteraceae</taxon>
        <taxon>Tamilnaduibacter</taxon>
    </lineage>
</organism>
<dbReference type="AlphaFoldDB" id="A0A2A2I3M2"/>
<evidence type="ECO:0000256" key="3">
    <source>
        <dbReference type="RuleBase" id="RU363015"/>
    </source>
</evidence>
<accession>A0A2A2I3M2</accession>
<protein>
    <recommendedName>
        <fullName evidence="3">Cytokinin riboside 5'-monophosphate phosphoribohydrolase</fullName>
        <ecNumber evidence="3">3.2.2.n1</ecNumber>
    </recommendedName>
</protein>
<evidence type="ECO:0000256" key="2">
    <source>
        <dbReference type="ARBA" id="ARBA00006763"/>
    </source>
</evidence>
<dbReference type="SUPFAM" id="SSF102405">
    <property type="entry name" value="MCP/YpsA-like"/>
    <property type="match status" value="1"/>
</dbReference>